<dbReference type="EMBL" id="FOGI01000002">
    <property type="protein sequence ID" value="SER21006.1"/>
    <property type="molecule type" value="Genomic_DNA"/>
</dbReference>
<reference evidence="2" key="1">
    <citation type="submission" date="2016-10" db="EMBL/GenBank/DDBJ databases">
        <authorList>
            <person name="Varghese N."/>
            <person name="Submissions S."/>
        </authorList>
    </citation>
    <scope>NUCLEOTIDE SEQUENCE [LARGE SCALE GENOMIC DNA]</scope>
    <source>
        <strain evidence="2">DSM 44260</strain>
    </source>
</reference>
<organism evidence="1 2">
    <name type="scientific">Actinokineospora terrae</name>
    <dbReference type="NCBI Taxonomy" id="155974"/>
    <lineage>
        <taxon>Bacteria</taxon>
        <taxon>Bacillati</taxon>
        <taxon>Actinomycetota</taxon>
        <taxon>Actinomycetes</taxon>
        <taxon>Pseudonocardiales</taxon>
        <taxon>Pseudonocardiaceae</taxon>
        <taxon>Actinokineospora</taxon>
    </lineage>
</organism>
<dbReference type="SUPFAM" id="SSF52540">
    <property type="entry name" value="P-loop containing nucleoside triphosphate hydrolases"/>
    <property type="match status" value="1"/>
</dbReference>
<accession>A0A1H9MBD4</accession>
<dbReference type="AlphaFoldDB" id="A0A1H9MBD4"/>
<dbReference type="RefSeq" id="WP_092775035.1">
    <property type="nucleotide sequence ID" value="NZ_FOGI01000002.1"/>
</dbReference>
<dbReference type="PANTHER" id="PTHR22845">
    <property type="entry name" value="APOPTOTIC PROTEASE-ACTIVATING FACTOR 1"/>
    <property type="match status" value="1"/>
</dbReference>
<gene>
    <name evidence="1" type="ORF">SAMN04487818_10271</name>
</gene>
<keyword evidence="2" id="KW-1185">Reference proteome</keyword>
<dbReference type="Gene3D" id="3.40.50.300">
    <property type="entry name" value="P-loop containing nucleotide triphosphate hydrolases"/>
    <property type="match status" value="1"/>
</dbReference>
<dbReference type="GO" id="GO:0005829">
    <property type="term" value="C:cytosol"/>
    <property type="evidence" value="ECO:0007669"/>
    <property type="project" value="UniProtKB-ARBA"/>
</dbReference>
<evidence type="ECO:0000313" key="2">
    <source>
        <dbReference type="Proteomes" id="UP000199051"/>
    </source>
</evidence>
<dbReference type="InterPro" id="IPR027417">
    <property type="entry name" value="P-loop_NTPase"/>
</dbReference>
<sequence>MGDAKQVFQARDIYGDVNVSAATPTDSLRFDQLPVRVDGFQSRGVILGDGCTVLYGMAGAGKTQLAADFAHRERAAGREVIWIVAGSRAQVKGAYADLDKHVSGVQRDTDAAVRSFLGWLETHPHLVVLDGVPSPADVHGLIPAGHVIITTQDRSAAWRADGRKMEEVGLFTDAQARDCLASWLVRRRPHLLDDADDLIKELGHLPLAVAHAGAYLSDLGITCADYLDRFRAHHYRLSDLFPDNHDRIVATTWTLSIARADERRPVGLARPLMRLLSFLDPAGIPLQILRAPALHKFLNADENQVNDAASLLAQLHLISIDDHPAAAGVAICLHALVQRATREASPPDTEIETAAQALCDIWPEVETDAALADALRQSATALGRYAESQHPNPLWTPNPHPVLIRAGRSLMDAGHLTAARDHFTALLDYGTRRLGLAGTDLWHIRCHLADIHGHAGDIAGSGEDLPPCWPT</sequence>
<dbReference type="STRING" id="155974.SAMN04487818_10271"/>
<evidence type="ECO:0000313" key="1">
    <source>
        <dbReference type="EMBL" id="SER21006.1"/>
    </source>
</evidence>
<name>A0A1H9MBD4_9PSEU</name>
<dbReference type="Proteomes" id="UP000199051">
    <property type="component" value="Unassembled WGS sequence"/>
</dbReference>
<dbReference type="GO" id="GO:0043531">
    <property type="term" value="F:ADP binding"/>
    <property type="evidence" value="ECO:0007669"/>
    <property type="project" value="InterPro"/>
</dbReference>
<protein>
    <submittedName>
        <fullName evidence="1">NB-ARC domain-containing protein</fullName>
    </submittedName>
</protein>
<proteinExistence type="predicted"/>
<dbReference type="PANTHER" id="PTHR22845:SF5">
    <property type="entry name" value="APOPTOTIC PROTEASE-ACTIVATING FACTOR 1"/>
    <property type="match status" value="1"/>
</dbReference>